<organism evidence="2 3">
    <name type="scientific">Cardiosporidium cionae</name>
    <dbReference type="NCBI Taxonomy" id="476202"/>
    <lineage>
        <taxon>Eukaryota</taxon>
        <taxon>Sar</taxon>
        <taxon>Alveolata</taxon>
        <taxon>Apicomplexa</taxon>
        <taxon>Aconoidasida</taxon>
        <taxon>Nephromycida</taxon>
        <taxon>Cardiosporidium</taxon>
    </lineage>
</organism>
<evidence type="ECO:0000313" key="2">
    <source>
        <dbReference type="EMBL" id="KAF8819352.1"/>
    </source>
</evidence>
<accession>A0ABQ7J5T6</accession>
<feature type="region of interest" description="Disordered" evidence="1">
    <location>
        <begin position="544"/>
        <end position="569"/>
    </location>
</feature>
<evidence type="ECO:0000256" key="1">
    <source>
        <dbReference type="SAM" id="MobiDB-lite"/>
    </source>
</evidence>
<feature type="region of interest" description="Disordered" evidence="1">
    <location>
        <begin position="1081"/>
        <end position="1105"/>
    </location>
</feature>
<protein>
    <submittedName>
        <fullName evidence="2">Uncharacterized protein</fullName>
    </submittedName>
</protein>
<feature type="compositionally biased region" description="Polar residues" evidence="1">
    <location>
        <begin position="555"/>
        <end position="566"/>
    </location>
</feature>
<sequence>TLNEDAERLSYWSMPIEINSTNYSDIFINLYSVLKPKQKHISDAASVTSSLWQGGPPSSPSPLYSEKLPLLTFPEAHFLPEECHVEPVHVRIVMWQDVEFFVFSSPSTEAQSEATFPLCTSLYASFCLPPPLVCITNQLMIPIYVIQSTFPHLPVAFPPHSCLPFIVDKLPAGVSSPSKKKQSLCLCLRKTFMIKMIKEGLDGDRKEEAGFSLLSGRGETSPTESPFSQLLPIASASPEPILEFSLDAPHSHTFAFCLTLLYPTADPLSRPPSPPLSWQEAPSTPSVEGYPPSFRKERFWFHCTLCVDPAHPTTRVTLSGKSLVRPFLNTFSHPPLSKPQPFSASSLSLFQGDSPPLSLPLPLFPLPFPFSKPQLTNVGGALPQSFHPSPYFSEVTPSPPFFSTEFQSQLRDILISAAISLCLRDVRIIMQHSSKIASTDNSLSCLDEGGITPSGNDATMLTLSLSKIDVRSRVLAGPRVSKGIHTTTTLPGIDLGGPSSSQAEGRRRTQTTVGTLDLFVDSEAYANPPTSSFEAISVTPATSISRSEKRKIAKETTSPPFGSPLSSAAPLRFPVASEGTASSEGPPASKAAITAAAQHIVKAESGDHEGQPVLDCVIETYLHDRGPVLYWPSNEWLWPLRGVHDAPFSPSEAGDAFTPTPPPFLASPSPSESLHLPLPLASRFEREGRHSPPPTFTERRDSPTAIVSSSSTMWKKGMRTLASYRHTVYIAAIRIALAPLRVRLEYTIYSSIVAPLFAAFMEVALKSSKPQKSPRVGEEGRGGLSSTPLLAQERHTRPRPRDNGFVEDQSMTTFTGGSGIRKEGYAATVLRESLQDDARHPILPPVSKDSPLIPTDLEDALSEGNLQTYLSLPPVSILFSGTHYCIDSFMIKEISVTLSVYRFWKVVTFDEAEFTWTALLLKQQLLCIEAFRDSIIDHFYRQLKKQWYQVLLSFDLVGRPISRMRKIWNAIFRGILLLAPAELKSPVTPDCETPYPWTPTPFVKLLTLLYYAKKKSRSHRMQKRVRSESPIEMPHVRSLSPLKSIAAVVERESRMTFLSNEGLGGTPRRAATIGSPLHVFRPRQTRDGASPSTAPHSDMRRKFLL</sequence>
<reference evidence="2 3" key="1">
    <citation type="journal article" date="2020" name="bioRxiv">
        <title>Metabolic contributions of an alphaproteobacterial endosymbiont in the apicomplexan Cardiosporidium cionae.</title>
        <authorList>
            <person name="Hunter E.S."/>
            <person name="Paight C.J."/>
            <person name="Lane C.E."/>
        </authorList>
    </citation>
    <scope>NUCLEOTIDE SEQUENCE [LARGE SCALE GENOMIC DNA]</scope>
    <source>
        <strain evidence="2">ESH_2018</strain>
    </source>
</reference>
<feature type="region of interest" description="Disordered" evidence="1">
    <location>
        <begin position="483"/>
        <end position="514"/>
    </location>
</feature>
<dbReference type="Proteomes" id="UP000823046">
    <property type="component" value="Unassembled WGS sequence"/>
</dbReference>
<proteinExistence type="predicted"/>
<comment type="caution">
    <text evidence="2">The sequence shown here is derived from an EMBL/GenBank/DDBJ whole genome shotgun (WGS) entry which is preliminary data.</text>
</comment>
<name>A0ABQ7J5T6_9APIC</name>
<gene>
    <name evidence="2" type="ORF">IE077_001144</name>
</gene>
<feature type="region of interest" description="Disordered" evidence="1">
    <location>
        <begin position="768"/>
        <end position="808"/>
    </location>
</feature>
<keyword evidence="3" id="KW-1185">Reference proteome</keyword>
<dbReference type="EMBL" id="JADAQX010000799">
    <property type="protein sequence ID" value="KAF8819352.1"/>
    <property type="molecule type" value="Genomic_DNA"/>
</dbReference>
<feature type="non-terminal residue" evidence="2">
    <location>
        <position position="1"/>
    </location>
</feature>
<feature type="compositionally biased region" description="Basic and acidic residues" evidence="1">
    <location>
        <begin position="792"/>
        <end position="804"/>
    </location>
</feature>
<evidence type="ECO:0000313" key="3">
    <source>
        <dbReference type="Proteomes" id="UP000823046"/>
    </source>
</evidence>
<feature type="region of interest" description="Disordered" evidence="1">
    <location>
        <begin position="685"/>
        <end position="708"/>
    </location>
</feature>